<keyword evidence="2" id="KW-1185">Reference proteome</keyword>
<proteinExistence type="predicted"/>
<comment type="caution">
    <text evidence="1">The sequence shown here is derived from an EMBL/GenBank/DDBJ whole genome shotgun (WGS) entry which is preliminary data.</text>
</comment>
<dbReference type="InterPro" id="IPR023214">
    <property type="entry name" value="HAD_sf"/>
</dbReference>
<organism evidence="1 2">
    <name type="scientific">Acinetobacter nectaris CIP 110549</name>
    <dbReference type="NCBI Taxonomy" id="1392540"/>
    <lineage>
        <taxon>Bacteria</taxon>
        <taxon>Pseudomonadati</taxon>
        <taxon>Pseudomonadota</taxon>
        <taxon>Gammaproteobacteria</taxon>
        <taxon>Moraxellales</taxon>
        <taxon>Moraxellaceae</taxon>
        <taxon>Acinetobacter</taxon>
    </lineage>
</organism>
<evidence type="ECO:0000313" key="2">
    <source>
        <dbReference type="Proteomes" id="UP000023785"/>
    </source>
</evidence>
<protein>
    <submittedName>
        <fullName evidence="1">Uncharacterized protein</fullName>
    </submittedName>
</protein>
<dbReference type="SUPFAM" id="SSF56784">
    <property type="entry name" value="HAD-like"/>
    <property type="match status" value="1"/>
</dbReference>
<dbReference type="HOGENOM" id="CLU_045011_9_1_6"/>
<reference evidence="1 2" key="1">
    <citation type="submission" date="2013-10" db="EMBL/GenBank/DDBJ databases">
        <title>The Genome Sequence of Acinetobacter nectaris CIP 110549.</title>
        <authorList>
            <consortium name="The Broad Institute Genomics Platform"/>
            <consortium name="The Broad Institute Genome Sequencing Center for Infectious Disease"/>
            <person name="Cerqueira G."/>
            <person name="Feldgarden M."/>
            <person name="Courvalin P."/>
            <person name="Grillot-Courvalin C."/>
            <person name="Clermont D."/>
            <person name="Rocha E."/>
            <person name="Yoon E.-J."/>
            <person name="Nemec A."/>
            <person name="Young S.K."/>
            <person name="Zeng Q."/>
            <person name="Gargeya S."/>
            <person name="Fitzgerald M."/>
            <person name="Abouelleil A."/>
            <person name="Alvarado L."/>
            <person name="Berlin A.M."/>
            <person name="Chapman S.B."/>
            <person name="Gainer-Dewar J."/>
            <person name="Goldberg J."/>
            <person name="Gnerre S."/>
            <person name="Griggs A."/>
            <person name="Gujja S."/>
            <person name="Hansen M."/>
            <person name="Howarth C."/>
            <person name="Imamovic A."/>
            <person name="Ireland A."/>
            <person name="Larimer J."/>
            <person name="McCowan C."/>
            <person name="Murphy C."/>
            <person name="Pearson M."/>
            <person name="Poon T.W."/>
            <person name="Priest M."/>
            <person name="Roberts A."/>
            <person name="Saif S."/>
            <person name="Shea T."/>
            <person name="Sykes S."/>
            <person name="Wortman J."/>
            <person name="Nusbaum C."/>
            <person name="Birren B."/>
        </authorList>
    </citation>
    <scope>NUCLEOTIDE SEQUENCE [LARGE SCALE GENOMIC DNA]</scope>
    <source>
        <strain evidence="1 2">CIP 110549</strain>
    </source>
</reference>
<name>V2TXH2_9GAMM</name>
<dbReference type="InterPro" id="IPR036412">
    <property type="entry name" value="HAD-like_sf"/>
</dbReference>
<dbReference type="RefSeq" id="WP_023272558.1">
    <property type="nucleotide sequence ID" value="NZ_KI530712.1"/>
</dbReference>
<dbReference type="OrthoDB" id="367448at2"/>
<dbReference type="EMBL" id="AYER01000003">
    <property type="protein sequence ID" value="ESK40525.1"/>
    <property type="molecule type" value="Genomic_DNA"/>
</dbReference>
<evidence type="ECO:0000313" key="1">
    <source>
        <dbReference type="EMBL" id="ESK40525.1"/>
    </source>
</evidence>
<dbReference type="Proteomes" id="UP000023785">
    <property type="component" value="Unassembled WGS sequence"/>
</dbReference>
<dbReference type="NCBIfam" id="TIGR01509">
    <property type="entry name" value="HAD-SF-IA-v3"/>
    <property type="match status" value="1"/>
</dbReference>
<dbReference type="PATRIC" id="fig|1392540.3.peg.948"/>
<dbReference type="InterPro" id="IPR041492">
    <property type="entry name" value="HAD_2"/>
</dbReference>
<dbReference type="STRING" id="1392540.P256_00979"/>
<dbReference type="InterPro" id="IPR006439">
    <property type="entry name" value="HAD-SF_hydro_IA"/>
</dbReference>
<dbReference type="PANTHER" id="PTHR43611">
    <property type="entry name" value="ALPHA-D-GLUCOSE 1-PHOSPHATE PHOSPHATASE"/>
    <property type="match status" value="1"/>
</dbReference>
<dbReference type="InterPro" id="IPR023198">
    <property type="entry name" value="PGP-like_dom2"/>
</dbReference>
<dbReference type="eggNOG" id="COG1011">
    <property type="taxonomic scope" value="Bacteria"/>
</dbReference>
<dbReference type="Pfam" id="PF13419">
    <property type="entry name" value="HAD_2"/>
    <property type="match status" value="1"/>
</dbReference>
<gene>
    <name evidence="1" type="ORF">P256_00979</name>
</gene>
<dbReference type="SFLD" id="SFLDS00003">
    <property type="entry name" value="Haloacid_Dehalogenase"/>
    <property type="match status" value="1"/>
</dbReference>
<sequence length="203" mass="23290">MSKIDTVVFDFGNVLVRWAPKEIINLTFSSPDNAEQLAKDIFAGDIWKNLNLGKLTEAEAKQEYAERYHLSSVTLDALFYYVKQTQILIYNTHILLEKLSQANYRLYALTDNVKEIVSHLRETYSFWNVFDGHVVSAEIGMMKPQKEIFQYLMDTYQVIPEHSVFLDDMAGNVQAASAMGFKTIHFTNADIAEKQLKAFGLIF</sequence>
<accession>V2TXH2</accession>
<dbReference type="CDD" id="cd02603">
    <property type="entry name" value="HAD_sEH-N_like"/>
    <property type="match status" value="1"/>
</dbReference>
<dbReference type="PANTHER" id="PTHR43611:SF3">
    <property type="entry name" value="FLAVIN MONONUCLEOTIDE HYDROLASE 1, CHLOROPLATIC"/>
    <property type="match status" value="1"/>
</dbReference>
<dbReference type="SFLD" id="SFLDG01129">
    <property type="entry name" value="C1.5:_HAD__Beta-PGM__Phosphata"/>
    <property type="match status" value="1"/>
</dbReference>
<dbReference type="Gene3D" id="3.40.50.1000">
    <property type="entry name" value="HAD superfamily/HAD-like"/>
    <property type="match status" value="1"/>
</dbReference>
<dbReference type="AlphaFoldDB" id="V2TXH2"/>
<dbReference type="Gene3D" id="1.10.150.240">
    <property type="entry name" value="Putative phosphatase, domain 2"/>
    <property type="match status" value="1"/>
</dbReference>